<dbReference type="EMBL" id="BGPR01001263">
    <property type="protein sequence ID" value="GBM49590.1"/>
    <property type="molecule type" value="Genomic_DNA"/>
</dbReference>
<dbReference type="Proteomes" id="UP000499080">
    <property type="component" value="Unassembled WGS sequence"/>
</dbReference>
<proteinExistence type="predicted"/>
<evidence type="ECO:0000313" key="2">
    <source>
        <dbReference type="Proteomes" id="UP000499080"/>
    </source>
</evidence>
<keyword evidence="2" id="KW-1185">Reference proteome</keyword>
<sequence>MSQSNPWVMDLAMKRSPSTWSDLACVILFLHTSPLRWNHDSLEGRFFLDVKVRGSALGGSPRLVGSEVPGLETRTNRKIQAVLGPVAHYFIEWPSVPPAGVGVEV</sequence>
<gene>
    <name evidence="1" type="ORF">AVEN_186691_1</name>
</gene>
<organism evidence="1 2">
    <name type="scientific">Araneus ventricosus</name>
    <name type="common">Orbweaver spider</name>
    <name type="synonym">Epeira ventricosa</name>
    <dbReference type="NCBI Taxonomy" id="182803"/>
    <lineage>
        <taxon>Eukaryota</taxon>
        <taxon>Metazoa</taxon>
        <taxon>Ecdysozoa</taxon>
        <taxon>Arthropoda</taxon>
        <taxon>Chelicerata</taxon>
        <taxon>Arachnida</taxon>
        <taxon>Araneae</taxon>
        <taxon>Araneomorphae</taxon>
        <taxon>Entelegynae</taxon>
        <taxon>Araneoidea</taxon>
        <taxon>Araneidae</taxon>
        <taxon>Araneus</taxon>
    </lineage>
</organism>
<comment type="caution">
    <text evidence="1">The sequence shown here is derived from an EMBL/GenBank/DDBJ whole genome shotgun (WGS) entry which is preliminary data.</text>
</comment>
<accession>A0A4Y2G795</accession>
<dbReference type="AlphaFoldDB" id="A0A4Y2G795"/>
<reference evidence="1 2" key="1">
    <citation type="journal article" date="2019" name="Sci. Rep.">
        <title>Orb-weaving spider Araneus ventricosus genome elucidates the spidroin gene catalogue.</title>
        <authorList>
            <person name="Kono N."/>
            <person name="Nakamura H."/>
            <person name="Ohtoshi R."/>
            <person name="Moran D.A.P."/>
            <person name="Shinohara A."/>
            <person name="Yoshida Y."/>
            <person name="Fujiwara M."/>
            <person name="Mori M."/>
            <person name="Tomita M."/>
            <person name="Arakawa K."/>
        </authorList>
    </citation>
    <scope>NUCLEOTIDE SEQUENCE [LARGE SCALE GENOMIC DNA]</scope>
</reference>
<protein>
    <submittedName>
        <fullName evidence="1">Uncharacterized protein</fullName>
    </submittedName>
</protein>
<evidence type="ECO:0000313" key="1">
    <source>
        <dbReference type="EMBL" id="GBM49590.1"/>
    </source>
</evidence>
<name>A0A4Y2G795_ARAVE</name>